<name>A0A7J8R1L1_GOSDV</name>
<sequence>MNGDLTASKFTIRANPIILNSGVNRVTKKVRRRPDMSMDKDDPTNKLMGSQNSTDTFQALEDIEVQEGDVKTKVISGIPSIFSERVHKFIEKKMAKTVVIKLLGRKITFNAILNIIKILWKTKSPFQLMDLENDYYLVQFNDEEDFKNVLTKGPWVIFGQYLTVRPWLPNFSMAQDEVESQVVWVSLHGLSKGYYSTSILQAIRQAIGPMVKTYDNMENASKGRFLRKGRETNANRGKNQGKSIGGSRFNVLNENHRGDGMAESVMEKERITEKDKGKENRGKTSSKKLASRRKKGVNLKGNGLVGVSGPKVGLKVLKPISNTSGLQLGKGQKGLNNGSKMGFDPSS</sequence>
<gene>
    <name evidence="3" type="ORF">Godav_019589</name>
</gene>
<evidence type="ECO:0000313" key="4">
    <source>
        <dbReference type="Proteomes" id="UP000593561"/>
    </source>
</evidence>
<feature type="compositionally biased region" description="Basic residues" evidence="1">
    <location>
        <begin position="284"/>
        <end position="297"/>
    </location>
</feature>
<proteinExistence type="predicted"/>
<dbReference type="Pfam" id="PF14111">
    <property type="entry name" value="DUF4283"/>
    <property type="match status" value="1"/>
</dbReference>
<reference evidence="3 4" key="1">
    <citation type="journal article" date="2019" name="Genome Biol. Evol.">
        <title>Insights into the evolution of the New World diploid cottons (Gossypium, subgenus Houzingenia) based on genome sequencing.</title>
        <authorList>
            <person name="Grover C.E."/>
            <person name="Arick M.A. 2nd"/>
            <person name="Thrash A."/>
            <person name="Conover J.L."/>
            <person name="Sanders W.S."/>
            <person name="Peterson D.G."/>
            <person name="Frelichowski J.E."/>
            <person name="Scheffler J.A."/>
            <person name="Scheffler B.E."/>
            <person name="Wendel J.F."/>
        </authorList>
    </citation>
    <scope>NUCLEOTIDE SEQUENCE [LARGE SCALE GENOMIC DNA]</scope>
    <source>
        <strain evidence="3">27</strain>
        <tissue evidence="3">Leaf</tissue>
    </source>
</reference>
<dbReference type="EMBL" id="JABFAC010000002">
    <property type="protein sequence ID" value="MBA0607256.1"/>
    <property type="molecule type" value="Genomic_DNA"/>
</dbReference>
<dbReference type="PANTHER" id="PTHR31286">
    <property type="entry name" value="GLYCINE-RICH CELL WALL STRUCTURAL PROTEIN 1.8-LIKE"/>
    <property type="match status" value="1"/>
</dbReference>
<keyword evidence="4" id="KW-1185">Reference proteome</keyword>
<feature type="compositionally biased region" description="Low complexity" evidence="1">
    <location>
        <begin position="324"/>
        <end position="340"/>
    </location>
</feature>
<dbReference type="InterPro" id="IPR040256">
    <property type="entry name" value="At4g02000-like"/>
</dbReference>
<comment type="caution">
    <text evidence="3">The sequence shown here is derived from an EMBL/GenBank/DDBJ whole genome shotgun (WGS) entry which is preliminary data.</text>
</comment>
<dbReference type="InterPro" id="IPR025558">
    <property type="entry name" value="DUF4283"/>
</dbReference>
<feature type="region of interest" description="Disordered" evidence="1">
    <location>
        <begin position="321"/>
        <end position="347"/>
    </location>
</feature>
<dbReference type="PANTHER" id="PTHR31286:SF99">
    <property type="entry name" value="DUF4283 DOMAIN-CONTAINING PROTEIN"/>
    <property type="match status" value="1"/>
</dbReference>
<feature type="compositionally biased region" description="Basic and acidic residues" evidence="1">
    <location>
        <begin position="254"/>
        <end position="282"/>
    </location>
</feature>
<dbReference type="AlphaFoldDB" id="A0A7J8R1L1"/>
<feature type="compositionally biased region" description="Basic and acidic residues" evidence="1">
    <location>
        <begin position="33"/>
        <end position="44"/>
    </location>
</feature>
<feature type="region of interest" description="Disordered" evidence="1">
    <location>
        <begin position="31"/>
        <end position="51"/>
    </location>
</feature>
<protein>
    <recommendedName>
        <fullName evidence="2">DUF4283 domain-containing protein</fullName>
    </recommendedName>
</protein>
<evidence type="ECO:0000256" key="1">
    <source>
        <dbReference type="SAM" id="MobiDB-lite"/>
    </source>
</evidence>
<organism evidence="3 4">
    <name type="scientific">Gossypium davidsonii</name>
    <name type="common">Davidson's cotton</name>
    <name type="synonym">Gossypium klotzschianum subsp. davidsonii</name>
    <dbReference type="NCBI Taxonomy" id="34287"/>
    <lineage>
        <taxon>Eukaryota</taxon>
        <taxon>Viridiplantae</taxon>
        <taxon>Streptophyta</taxon>
        <taxon>Embryophyta</taxon>
        <taxon>Tracheophyta</taxon>
        <taxon>Spermatophyta</taxon>
        <taxon>Magnoliopsida</taxon>
        <taxon>eudicotyledons</taxon>
        <taxon>Gunneridae</taxon>
        <taxon>Pentapetalae</taxon>
        <taxon>rosids</taxon>
        <taxon>malvids</taxon>
        <taxon>Malvales</taxon>
        <taxon>Malvaceae</taxon>
        <taxon>Malvoideae</taxon>
        <taxon>Gossypium</taxon>
    </lineage>
</organism>
<dbReference type="Proteomes" id="UP000593561">
    <property type="component" value="Unassembled WGS sequence"/>
</dbReference>
<feature type="region of interest" description="Disordered" evidence="1">
    <location>
        <begin position="227"/>
        <end position="302"/>
    </location>
</feature>
<accession>A0A7J8R1L1</accession>
<evidence type="ECO:0000313" key="3">
    <source>
        <dbReference type="EMBL" id="MBA0607256.1"/>
    </source>
</evidence>
<feature type="domain" description="DUF4283" evidence="2">
    <location>
        <begin position="94"/>
        <end position="174"/>
    </location>
</feature>
<evidence type="ECO:0000259" key="2">
    <source>
        <dbReference type="Pfam" id="PF14111"/>
    </source>
</evidence>